<gene>
    <name evidence="1" type="ORF">ACFOEK_07560</name>
</gene>
<evidence type="ECO:0000313" key="2">
    <source>
        <dbReference type="Proteomes" id="UP001595476"/>
    </source>
</evidence>
<comment type="caution">
    <text evidence="1">The sequence shown here is derived from an EMBL/GenBank/DDBJ whole genome shotgun (WGS) entry which is preliminary data.</text>
</comment>
<keyword evidence="2" id="KW-1185">Reference proteome</keyword>
<proteinExistence type="predicted"/>
<protein>
    <submittedName>
        <fullName evidence="1">Uncharacterized protein</fullName>
    </submittedName>
</protein>
<evidence type="ECO:0000313" key="1">
    <source>
        <dbReference type="EMBL" id="MFC3150879.1"/>
    </source>
</evidence>
<dbReference type="Proteomes" id="UP001595476">
    <property type="component" value="Unassembled WGS sequence"/>
</dbReference>
<dbReference type="EMBL" id="JBHRSZ010000002">
    <property type="protein sequence ID" value="MFC3150879.1"/>
    <property type="molecule type" value="Genomic_DNA"/>
</dbReference>
<name>A0ABV7HDT6_9GAMM</name>
<sequence length="65" mass="7226">MNQWGQSKLKLAFELVSGSVFVGCSYSEINVEINVMNQWGQSKLKQALELDSGFDFVGCSYSDPD</sequence>
<organism evidence="1 2">
    <name type="scientific">Litoribrevibacter euphylliae</name>
    <dbReference type="NCBI Taxonomy" id="1834034"/>
    <lineage>
        <taxon>Bacteria</taxon>
        <taxon>Pseudomonadati</taxon>
        <taxon>Pseudomonadota</taxon>
        <taxon>Gammaproteobacteria</taxon>
        <taxon>Oceanospirillales</taxon>
        <taxon>Oceanospirillaceae</taxon>
        <taxon>Litoribrevibacter</taxon>
    </lineage>
</organism>
<dbReference type="RefSeq" id="WP_386718494.1">
    <property type="nucleotide sequence ID" value="NZ_JBHRSZ010000002.1"/>
</dbReference>
<reference evidence="2" key="1">
    <citation type="journal article" date="2019" name="Int. J. Syst. Evol. Microbiol.">
        <title>The Global Catalogue of Microorganisms (GCM) 10K type strain sequencing project: providing services to taxonomists for standard genome sequencing and annotation.</title>
        <authorList>
            <consortium name="The Broad Institute Genomics Platform"/>
            <consortium name="The Broad Institute Genome Sequencing Center for Infectious Disease"/>
            <person name="Wu L."/>
            <person name="Ma J."/>
        </authorList>
    </citation>
    <scope>NUCLEOTIDE SEQUENCE [LARGE SCALE GENOMIC DNA]</scope>
    <source>
        <strain evidence="2">KCTC 52438</strain>
    </source>
</reference>
<accession>A0ABV7HDT6</accession>